<dbReference type="GO" id="GO:0006334">
    <property type="term" value="P:nucleosome assembly"/>
    <property type="evidence" value="ECO:0007669"/>
    <property type="project" value="TreeGrafter"/>
</dbReference>
<protein>
    <recommendedName>
        <fullName evidence="10">Chromatin assembly factor 1 subunit A</fullName>
    </recommendedName>
</protein>
<reference evidence="8 9" key="1">
    <citation type="submission" date="2007-06" db="EMBL/GenBank/DDBJ databases">
        <title>The Genome Sequence of Coccidioides posadasii RMSCC_3488.</title>
        <authorList>
            <consortium name="Coccidioides Genome Resources Consortium"/>
            <consortium name="The Broad Institute Genome Sequencing Platform"/>
            <person name="Henn M.R."/>
            <person name="Sykes S."/>
            <person name="Young S."/>
            <person name="Jaffe D."/>
            <person name="Berlin A."/>
            <person name="Alvarez P."/>
            <person name="Butler J."/>
            <person name="Gnerre S."/>
            <person name="Grabherr M."/>
            <person name="Mauceli E."/>
            <person name="Brockman W."/>
            <person name="Kodira C."/>
            <person name="Alvarado L."/>
            <person name="Zeng Q."/>
            <person name="Crawford M."/>
            <person name="Antoine C."/>
            <person name="Devon K."/>
            <person name="Galgiani J."/>
            <person name="Orsborn K."/>
            <person name="Lewis M.L."/>
            <person name="Nusbaum C."/>
            <person name="Galagan J."/>
            <person name="Birren B."/>
        </authorList>
    </citation>
    <scope>NUCLEOTIDE SEQUENCE [LARGE SCALE GENOMIC DNA]</scope>
    <source>
        <strain evidence="8 9">RMSCC 3488</strain>
    </source>
</reference>
<evidence type="ECO:0000259" key="6">
    <source>
        <dbReference type="Pfam" id="PF12253"/>
    </source>
</evidence>
<dbReference type="GO" id="GO:0005634">
    <property type="term" value="C:nucleus"/>
    <property type="evidence" value="ECO:0007669"/>
    <property type="project" value="UniProtKB-SubCell"/>
</dbReference>
<sequence>MDVAVQQEVLEQTHGVHPASPKKRPFDELNGTILGSNTESLAPSPASMCQTPDDHADTRRQKRDPSPSPLESMALAQLHATESQSISAPVPLTVNISSGPSCNILSEPAPSSPSQPSLVPNKKRRLSPASKEAKAQEKARKEEARKLWEEEKKRKEEEKEEEKRKREELKKKKEEEKEQERRRREDEKRKKDEEKETERRKREEKKKQKEEEKLAREEEKKKKERSQMRLNAFFVKPMAATINKTSAPDTSNKNSSKEAAPAAGSEVDNTKAISDYENEFPPFFIHSHMRVGTPHRFERDSEALLHVREKLDVYLKNTHDPSNLSLRPSELFKMIPYKRRFGKMESPTVKEIVSSMNDSNDSKGAVIDLTAEKDAGTDESAQSMLKKIPMKLLHFKEDVRPPYQGTFTKRLPDKSAFKLCRNPFSRAIPDFNYDYDSEAEWEEPEEGEDLDSEGEEDVSDDDDEDMDDFLDDGDDELSKRKMIVGDLEPVCTGICWAHGNKANEYMNSFRMEVLSETGSLPIDPFSDAYWKKPTSAPQSNLRPVLNASTPGKAPDSSKQTSMQSNNAFLTPALNPRPTSALPGMNTTSNGPGAGLKLKAHFPSELISEFKQAVSGSDLTKAGLIEILKKRFPKVSKEVIRDTLTTVAVRQGKKEADKRWMLI</sequence>
<dbReference type="VEuPathDB" id="FungiDB:CPAG_03953"/>
<feature type="compositionally biased region" description="Polar residues" evidence="5">
    <location>
        <begin position="242"/>
        <end position="254"/>
    </location>
</feature>
<dbReference type="OrthoDB" id="79480at2759"/>
<feature type="region of interest" description="Disordered" evidence="5">
    <location>
        <begin position="91"/>
        <end position="269"/>
    </location>
</feature>
<feature type="domain" description="Chromatin assembly factor 1 subunit A dimerization" evidence="6">
    <location>
        <begin position="391"/>
        <end position="465"/>
    </location>
</feature>
<keyword evidence="2" id="KW-0227">DNA damage</keyword>
<dbReference type="GO" id="GO:0033186">
    <property type="term" value="C:CAF-1 complex"/>
    <property type="evidence" value="ECO:0007669"/>
    <property type="project" value="TreeGrafter"/>
</dbReference>
<dbReference type="GO" id="GO:0006281">
    <property type="term" value="P:DNA repair"/>
    <property type="evidence" value="ECO:0007669"/>
    <property type="project" value="UniProtKB-KW"/>
</dbReference>
<evidence type="ECO:0000313" key="8">
    <source>
        <dbReference type="EMBL" id="KMM67620.1"/>
    </source>
</evidence>
<evidence type="ECO:0000256" key="5">
    <source>
        <dbReference type="SAM" id="MobiDB-lite"/>
    </source>
</evidence>
<feature type="region of interest" description="Disordered" evidence="5">
    <location>
        <begin position="438"/>
        <end position="474"/>
    </location>
</feature>
<dbReference type="Proteomes" id="UP000054567">
    <property type="component" value="Unassembled WGS sequence"/>
</dbReference>
<feature type="compositionally biased region" description="Basic and acidic residues" evidence="5">
    <location>
        <begin position="131"/>
        <end position="227"/>
    </location>
</feature>
<dbReference type="InterPro" id="IPR022043">
    <property type="entry name" value="CAF1A_DD"/>
</dbReference>
<name>A0A0J6FEH1_COCPO</name>
<feature type="region of interest" description="Disordered" evidence="5">
    <location>
        <begin position="533"/>
        <end position="562"/>
    </location>
</feature>
<evidence type="ECO:0000256" key="4">
    <source>
        <dbReference type="ARBA" id="ARBA00023242"/>
    </source>
</evidence>
<evidence type="ECO:0008006" key="10">
    <source>
        <dbReference type="Google" id="ProtNLM"/>
    </source>
</evidence>
<feature type="region of interest" description="Disordered" evidence="5">
    <location>
        <begin position="1"/>
        <end position="71"/>
    </location>
</feature>
<dbReference type="PANTHER" id="PTHR15272">
    <property type="entry name" value="CHROMATIN ASSEMBLY FACTOR 1 SUBUNIT A CAF-1 SUBUNIT A"/>
    <property type="match status" value="1"/>
</dbReference>
<evidence type="ECO:0000256" key="3">
    <source>
        <dbReference type="ARBA" id="ARBA00023204"/>
    </source>
</evidence>
<dbReference type="InterPro" id="IPR048800">
    <property type="entry name" value="Cac1-like_C"/>
</dbReference>
<feature type="compositionally biased region" description="Polar residues" evidence="5">
    <location>
        <begin position="535"/>
        <end position="549"/>
    </location>
</feature>
<feature type="compositionally biased region" description="Low complexity" evidence="5">
    <location>
        <begin position="106"/>
        <end position="120"/>
    </location>
</feature>
<keyword evidence="3" id="KW-0234">DNA repair</keyword>
<organism evidence="8 9">
    <name type="scientific">Coccidioides posadasii RMSCC 3488</name>
    <dbReference type="NCBI Taxonomy" id="454284"/>
    <lineage>
        <taxon>Eukaryota</taxon>
        <taxon>Fungi</taxon>
        <taxon>Dikarya</taxon>
        <taxon>Ascomycota</taxon>
        <taxon>Pezizomycotina</taxon>
        <taxon>Eurotiomycetes</taxon>
        <taxon>Eurotiomycetidae</taxon>
        <taxon>Onygenales</taxon>
        <taxon>Onygenaceae</taxon>
        <taxon>Coccidioides</taxon>
    </lineage>
</organism>
<dbReference type="Pfam" id="PF21796">
    <property type="entry name" value="Cac1_C"/>
    <property type="match status" value="1"/>
</dbReference>
<gene>
    <name evidence="8" type="ORF">CPAG_03953</name>
</gene>
<evidence type="ECO:0000259" key="7">
    <source>
        <dbReference type="Pfam" id="PF21796"/>
    </source>
</evidence>
<proteinExistence type="predicted"/>
<keyword evidence="4" id="KW-0539">Nucleus</keyword>
<evidence type="ECO:0000313" key="9">
    <source>
        <dbReference type="Proteomes" id="UP000054567"/>
    </source>
</evidence>
<comment type="subcellular location">
    <subcellularLocation>
        <location evidence="1">Nucleus</location>
    </subcellularLocation>
</comment>
<reference evidence="9" key="2">
    <citation type="journal article" date="2009" name="Genome Res.">
        <title>Comparative genomic analyses of the human fungal pathogens Coccidioides and their relatives.</title>
        <authorList>
            <person name="Sharpton T.J."/>
            <person name="Stajich J.E."/>
            <person name="Rounsley S.D."/>
            <person name="Gardner M.J."/>
            <person name="Wortman J.R."/>
            <person name="Jordar V.S."/>
            <person name="Maiti R."/>
            <person name="Kodira C.D."/>
            <person name="Neafsey D.E."/>
            <person name="Zeng Q."/>
            <person name="Hung C.-Y."/>
            <person name="McMahan C."/>
            <person name="Muszewska A."/>
            <person name="Grynberg M."/>
            <person name="Mandel M.A."/>
            <person name="Kellner E.M."/>
            <person name="Barker B.M."/>
            <person name="Galgiani J.N."/>
            <person name="Orbach M.J."/>
            <person name="Kirkland T.N."/>
            <person name="Cole G.T."/>
            <person name="Henn M.R."/>
            <person name="Birren B.W."/>
            <person name="Taylor J.W."/>
        </authorList>
    </citation>
    <scope>NUCLEOTIDE SEQUENCE [LARGE SCALE GENOMIC DNA]</scope>
    <source>
        <strain evidence="9">RMSCC 3488</strain>
    </source>
</reference>
<dbReference type="Pfam" id="PF12253">
    <property type="entry name" value="CAF1A_dimeriz"/>
    <property type="match status" value="1"/>
</dbReference>
<feature type="compositionally biased region" description="Polar residues" evidence="5">
    <location>
        <begin position="94"/>
        <end position="104"/>
    </location>
</feature>
<feature type="domain" description="Chromatin assembly factor 1 subunit Cac1-like C-terminal" evidence="7">
    <location>
        <begin position="607"/>
        <end position="660"/>
    </location>
</feature>
<feature type="compositionally biased region" description="Basic and acidic residues" evidence="5">
    <location>
        <begin position="52"/>
        <end position="65"/>
    </location>
</feature>
<dbReference type="EMBL" id="DS268110">
    <property type="protein sequence ID" value="KMM67620.1"/>
    <property type="molecule type" value="Genomic_DNA"/>
</dbReference>
<evidence type="ECO:0000256" key="1">
    <source>
        <dbReference type="ARBA" id="ARBA00004123"/>
    </source>
</evidence>
<reference evidence="9" key="3">
    <citation type="journal article" date="2010" name="Genome Res.">
        <title>Population genomic sequencing of Coccidioides fungi reveals recent hybridization and transposon control.</title>
        <authorList>
            <person name="Neafsey D.E."/>
            <person name="Barker B.M."/>
            <person name="Sharpton T.J."/>
            <person name="Stajich J.E."/>
            <person name="Park D.J."/>
            <person name="Whiston E."/>
            <person name="Hung C.-Y."/>
            <person name="McMahan C."/>
            <person name="White J."/>
            <person name="Sykes S."/>
            <person name="Heiman D."/>
            <person name="Young S."/>
            <person name="Zeng Q."/>
            <person name="Abouelleil A."/>
            <person name="Aftuck L."/>
            <person name="Bessette D."/>
            <person name="Brown A."/>
            <person name="FitzGerald M."/>
            <person name="Lui A."/>
            <person name="Macdonald J.P."/>
            <person name="Priest M."/>
            <person name="Orbach M.J."/>
            <person name="Galgiani J.N."/>
            <person name="Kirkland T.N."/>
            <person name="Cole G.T."/>
            <person name="Birren B.W."/>
            <person name="Henn M.R."/>
            <person name="Taylor J.W."/>
            <person name="Rounsley S.D."/>
        </authorList>
    </citation>
    <scope>NUCLEOTIDE SEQUENCE [LARGE SCALE GENOMIC DNA]</scope>
    <source>
        <strain evidence="9">RMSCC 3488</strain>
    </source>
</reference>
<dbReference type="PANTHER" id="PTHR15272:SF0">
    <property type="entry name" value="CHROMATIN ASSEMBLY FACTOR 1 SUBUNIT A"/>
    <property type="match status" value="1"/>
</dbReference>
<accession>A0A0J6FEH1</accession>
<evidence type="ECO:0000256" key="2">
    <source>
        <dbReference type="ARBA" id="ARBA00022763"/>
    </source>
</evidence>
<dbReference type="AlphaFoldDB" id="A0A0J6FEH1"/>